<feature type="compositionally biased region" description="Basic and acidic residues" evidence="5">
    <location>
        <begin position="367"/>
        <end position="400"/>
    </location>
</feature>
<keyword evidence="3" id="KW-0645">Protease</keyword>
<dbReference type="Gene3D" id="3.40.395.10">
    <property type="entry name" value="Adenoviral Proteinase, Chain A"/>
    <property type="match status" value="1"/>
</dbReference>
<evidence type="ECO:0000256" key="4">
    <source>
        <dbReference type="ARBA" id="ARBA00022801"/>
    </source>
</evidence>
<protein>
    <recommendedName>
        <fullName evidence="6">Ubiquitin-like protease family profile domain-containing protein</fullName>
    </recommendedName>
</protein>
<dbReference type="PROSITE" id="PS50600">
    <property type="entry name" value="ULP_PROTEASE"/>
    <property type="match status" value="1"/>
</dbReference>
<dbReference type="SUPFAM" id="SSF54001">
    <property type="entry name" value="Cysteine proteinases"/>
    <property type="match status" value="1"/>
</dbReference>
<reference evidence="7" key="1">
    <citation type="submission" date="2017-07" db="EMBL/GenBank/DDBJ databases">
        <title>Taro Niue Genome Assembly and Annotation.</title>
        <authorList>
            <person name="Atibalentja N."/>
            <person name="Keating K."/>
            <person name="Fields C.J."/>
        </authorList>
    </citation>
    <scope>NUCLEOTIDE SEQUENCE</scope>
    <source>
        <strain evidence="7">Niue_2</strain>
        <tissue evidence="7">Leaf</tissue>
    </source>
</reference>
<evidence type="ECO:0000256" key="5">
    <source>
        <dbReference type="SAM" id="MobiDB-lite"/>
    </source>
</evidence>
<evidence type="ECO:0000256" key="1">
    <source>
        <dbReference type="ARBA" id="ARBA00005234"/>
    </source>
</evidence>
<dbReference type="EMBL" id="NMUH01000515">
    <property type="protein sequence ID" value="MQL80589.1"/>
    <property type="molecule type" value="Genomic_DNA"/>
</dbReference>
<accession>A0A843UKZ6</accession>
<feature type="region of interest" description="Disordered" evidence="5">
    <location>
        <begin position="367"/>
        <end position="434"/>
    </location>
</feature>
<comment type="caution">
    <text evidence="7">The sequence shown here is derived from an EMBL/GenBank/DDBJ whole genome shotgun (WGS) entry which is preliminary data.</text>
</comment>
<dbReference type="OrthoDB" id="18302at2759"/>
<proteinExistence type="inferred from homology"/>
<feature type="non-terminal residue" evidence="7">
    <location>
        <position position="708"/>
    </location>
</feature>
<gene>
    <name evidence="7" type="ORF">Taro_013020</name>
</gene>
<dbReference type="GO" id="GO:0005739">
    <property type="term" value="C:mitochondrion"/>
    <property type="evidence" value="ECO:0007669"/>
    <property type="project" value="UniProtKB-ARBA"/>
</dbReference>
<dbReference type="AlphaFoldDB" id="A0A843UKZ6"/>
<dbReference type="InterPro" id="IPR003734">
    <property type="entry name" value="DUF155"/>
</dbReference>
<dbReference type="InterPro" id="IPR051624">
    <property type="entry name" value="RMD1/Sad1-interacting"/>
</dbReference>
<dbReference type="PANTHER" id="PTHR16255:SF6">
    <property type="entry name" value="PROTEIN RETARDED ROOT GROWTH-LIKE"/>
    <property type="match status" value="1"/>
</dbReference>
<dbReference type="GO" id="GO:0008234">
    <property type="term" value="F:cysteine-type peptidase activity"/>
    <property type="evidence" value="ECO:0007669"/>
    <property type="project" value="InterPro"/>
</dbReference>
<sequence length="708" mass="82747">FVSEVAAPQRRGGARPVSVSDAALFRPQKNEAGIRGVPFRTYCSMSSGQELEWREQPQVGTSAEDNSYNDHLLEVQQEMQSRFIPVKAYFISTSIDLRGLQAQNALNVIPPTFRTTNYVVLRFYNTKNAPHDLNGNLVNESSCSYMVVFQYGSIVHFNVADHEVDGYLKIVEKHASDLLPEMRKDDYAVVEKPSLETWMPGGLDYIMLKNLNIDGIRTIGSVLGQSIALDYYIRQVDGMVAEFTDLNCGMEKINWYLYDEEEKAFPTGSKGKFKFGSHITWKNANHAQIWEYLGDEYELTHRFRSFDFKLKLVEHNIGFLQENLQNRKSNFLEWLIINLIVTTRRTVHTRSRRSISEWHIPELKEGKKRGRKEEGDEKKKREEVKKRKVDEEQRKRKNKEEEEEKKRKRRQISPSSLSRRVSAGTRIRRQPELYTPDDFRYHKATKVNVSTSEPIYVDSQKSTNTLSRGKKEERRDYIAREALGVAEKDFMFNGTVEGYENFLSFNDIWELLLARESESVVIDCYINAYLFLPREENLNIFWNFGYVGAALKGYVQSCRDDKSKEQHFKYAFGKLDRTPNEFDLIFSPMHVGTNHWAYLVIHIKEKEFHVYDSLRNKDRRDIPQYVEELKRYLKGKHIDADKWPLRYPDPCPQQGSGDDCGIFTCKYMECLARRDIQDLPFSHDDMPYVRAKFALHFIKAYFNAQGRS</sequence>
<evidence type="ECO:0000313" key="7">
    <source>
        <dbReference type="EMBL" id="MQL80589.1"/>
    </source>
</evidence>
<keyword evidence="8" id="KW-1185">Reference proteome</keyword>
<evidence type="ECO:0000256" key="3">
    <source>
        <dbReference type="ARBA" id="ARBA00022670"/>
    </source>
</evidence>
<dbReference type="Pfam" id="PF02902">
    <property type="entry name" value="Peptidase_C48"/>
    <property type="match status" value="1"/>
</dbReference>
<evidence type="ECO:0000256" key="2">
    <source>
        <dbReference type="ARBA" id="ARBA00008306"/>
    </source>
</evidence>
<evidence type="ECO:0000259" key="6">
    <source>
        <dbReference type="PROSITE" id="PS50600"/>
    </source>
</evidence>
<dbReference type="Proteomes" id="UP000652761">
    <property type="component" value="Unassembled WGS sequence"/>
</dbReference>
<evidence type="ECO:0000313" key="8">
    <source>
        <dbReference type="Proteomes" id="UP000652761"/>
    </source>
</evidence>
<comment type="similarity">
    <text evidence="1">Belongs to the peptidase C48 family.</text>
</comment>
<dbReference type="InterPro" id="IPR003653">
    <property type="entry name" value="Peptidase_C48_C"/>
</dbReference>
<dbReference type="PANTHER" id="PTHR16255">
    <property type="entry name" value="REQUIRED FOR MEIOTIC NUCLEAR DIVISION PROTEIN 1 HOMOLOG"/>
    <property type="match status" value="1"/>
</dbReference>
<feature type="domain" description="Ubiquitin-like protease family profile" evidence="6">
    <location>
        <begin position="501"/>
        <end position="671"/>
    </location>
</feature>
<dbReference type="InterPro" id="IPR038765">
    <property type="entry name" value="Papain-like_cys_pep_sf"/>
</dbReference>
<organism evidence="7 8">
    <name type="scientific">Colocasia esculenta</name>
    <name type="common">Wild taro</name>
    <name type="synonym">Arum esculentum</name>
    <dbReference type="NCBI Taxonomy" id="4460"/>
    <lineage>
        <taxon>Eukaryota</taxon>
        <taxon>Viridiplantae</taxon>
        <taxon>Streptophyta</taxon>
        <taxon>Embryophyta</taxon>
        <taxon>Tracheophyta</taxon>
        <taxon>Spermatophyta</taxon>
        <taxon>Magnoliopsida</taxon>
        <taxon>Liliopsida</taxon>
        <taxon>Araceae</taxon>
        <taxon>Aroideae</taxon>
        <taxon>Colocasieae</taxon>
        <taxon>Colocasia</taxon>
    </lineage>
</organism>
<keyword evidence="4" id="KW-0378">Hydrolase</keyword>
<dbReference type="GO" id="GO:0006508">
    <property type="term" value="P:proteolysis"/>
    <property type="evidence" value="ECO:0007669"/>
    <property type="project" value="UniProtKB-KW"/>
</dbReference>
<dbReference type="Pfam" id="PF02582">
    <property type="entry name" value="DUF155"/>
    <property type="match status" value="1"/>
</dbReference>
<comment type="similarity">
    <text evidence="2">Belongs to the RMD1/sif2 family.</text>
</comment>
<name>A0A843UKZ6_COLES</name>